<organism evidence="5 6">
    <name type="scientific">Thalassococcus profundi</name>
    <dbReference type="NCBI Taxonomy" id="2282382"/>
    <lineage>
        <taxon>Bacteria</taxon>
        <taxon>Pseudomonadati</taxon>
        <taxon>Pseudomonadota</taxon>
        <taxon>Alphaproteobacteria</taxon>
        <taxon>Rhodobacterales</taxon>
        <taxon>Roseobacteraceae</taxon>
        <taxon>Thalassococcus</taxon>
    </lineage>
</organism>
<keyword evidence="2 5" id="KW-0808">Transferase</keyword>
<evidence type="ECO:0000256" key="2">
    <source>
        <dbReference type="ARBA" id="ARBA00022679"/>
    </source>
</evidence>
<dbReference type="EMBL" id="QPMK01000010">
    <property type="protein sequence ID" value="RDD65708.1"/>
    <property type="molecule type" value="Genomic_DNA"/>
</dbReference>
<dbReference type="Gene3D" id="3.30.2130.30">
    <property type="match status" value="1"/>
</dbReference>
<feature type="domain" description="RlmL ferredoxin-like" evidence="4">
    <location>
        <begin position="8"/>
        <end position="63"/>
    </location>
</feature>
<protein>
    <submittedName>
        <fullName evidence="5">Class I SAM-dependent RNA methyltransferase</fullName>
    </submittedName>
</protein>
<dbReference type="GO" id="GO:0070043">
    <property type="term" value="F:rRNA (guanine-N7-)-methyltransferase activity"/>
    <property type="evidence" value="ECO:0007669"/>
    <property type="project" value="TreeGrafter"/>
</dbReference>
<evidence type="ECO:0000313" key="6">
    <source>
        <dbReference type="Proteomes" id="UP000253977"/>
    </source>
</evidence>
<dbReference type="Gene3D" id="3.40.50.150">
    <property type="entry name" value="Vaccinia Virus protein VP39"/>
    <property type="match status" value="1"/>
</dbReference>
<dbReference type="PROSITE" id="PS01261">
    <property type="entry name" value="UPF0020"/>
    <property type="match status" value="1"/>
</dbReference>
<evidence type="ECO:0000313" key="5">
    <source>
        <dbReference type="EMBL" id="RDD65708.1"/>
    </source>
</evidence>
<dbReference type="InterPro" id="IPR054170">
    <property type="entry name" value="RlmL_1st"/>
</dbReference>
<dbReference type="PANTHER" id="PTHR47313">
    <property type="entry name" value="RIBOSOMAL RNA LARGE SUBUNIT METHYLTRANSFERASE K/L"/>
    <property type="match status" value="1"/>
</dbReference>
<evidence type="ECO:0000259" key="3">
    <source>
        <dbReference type="Pfam" id="PF01170"/>
    </source>
</evidence>
<evidence type="ECO:0000259" key="4">
    <source>
        <dbReference type="Pfam" id="PF22020"/>
    </source>
</evidence>
<dbReference type="InterPro" id="IPR000241">
    <property type="entry name" value="RlmKL-like_Mtase"/>
</dbReference>
<accession>A0A369TKC6</accession>
<keyword evidence="1 5" id="KW-0489">Methyltransferase</keyword>
<dbReference type="Pfam" id="PF01170">
    <property type="entry name" value="UPF0020"/>
    <property type="match status" value="1"/>
</dbReference>
<reference evidence="5 6" key="1">
    <citation type="submission" date="2018-07" db="EMBL/GenBank/DDBJ databases">
        <title>Thalassococcus profundi sp. nov., a marine bacterium isolated from deep seawater of Okinawa Trough.</title>
        <authorList>
            <person name="Yu M."/>
        </authorList>
    </citation>
    <scope>NUCLEOTIDE SEQUENCE [LARGE SCALE GENOMIC DNA]</scope>
    <source>
        <strain evidence="5 6">WRAS1</strain>
    </source>
</reference>
<dbReference type="PANTHER" id="PTHR47313:SF1">
    <property type="entry name" value="RIBOSOMAL RNA LARGE SUBUNIT METHYLTRANSFERASE K_L"/>
    <property type="match status" value="1"/>
</dbReference>
<keyword evidence="6" id="KW-1185">Reference proteome</keyword>
<gene>
    <name evidence="5" type="ORF">DU478_13630</name>
</gene>
<proteinExistence type="predicted"/>
<dbReference type="Pfam" id="PF22020">
    <property type="entry name" value="RlmL_1st"/>
    <property type="match status" value="1"/>
</dbReference>
<dbReference type="OrthoDB" id="9809404at2"/>
<dbReference type="CDD" id="cd11715">
    <property type="entry name" value="THUMP_AdoMetMT"/>
    <property type="match status" value="1"/>
</dbReference>
<dbReference type="InterPro" id="IPR029063">
    <property type="entry name" value="SAM-dependent_MTases_sf"/>
</dbReference>
<dbReference type="AlphaFoldDB" id="A0A369TKC6"/>
<dbReference type="Proteomes" id="UP000253977">
    <property type="component" value="Unassembled WGS sequence"/>
</dbReference>
<dbReference type="InterPro" id="IPR053943">
    <property type="entry name" value="RlmKL-like_Mtase_CS"/>
</dbReference>
<sequence>MDTTAPFEIFLVALPGLEDALLDEVRAAGFAGADSVPGGVALQGGWPEVWRANIELRGASRVLARIGSFRAFHLAQLDKRARKFPWHEVLRTDVPVKVEVSCRASKIYHAGAAAQRIETALREELGVEVTAEAPLVLKVRIDDNLVILSVDTSGEGLHKRGHKVAVGKAPMRETLAALFLRQCGYDGVEPVLDPMCGSGTFPIEAAEIASGLLPGRSRRFAFEDLATVDAAAVQALRERASGAVPDLRFYGYDRDAGAIRMATENAVRAGVGDQTTFTVQPVSDLARPDGPPGLVMVNPPYGARIGNKKLLYGVYAGLGARLSEGFSGWRVGLVTSEPSLAKATGLPFKPAGPPVPHGGLKIRLYQTGPLR</sequence>
<name>A0A369TKC6_9RHOB</name>
<dbReference type="RefSeq" id="WP_114511520.1">
    <property type="nucleotide sequence ID" value="NZ_QPMK01000010.1"/>
</dbReference>
<dbReference type="SUPFAM" id="SSF53335">
    <property type="entry name" value="S-adenosyl-L-methionine-dependent methyltransferases"/>
    <property type="match status" value="1"/>
</dbReference>
<evidence type="ECO:0000256" key="1">
    <source>
        <dbReference type="ARBA" id="ARBA00022603"/>
    </source>
</evidence>
<feature type="domain" description="Ribosomal RNA large subunit methyltransferase K/L-like methyltransferase" evidence="3">
    <location>
        <begin position="160"/>
        <end position="344"/>
    </location>
</feature>
<dbReference type="GO" id="GO:0008990">
    <property type="term" value="F:rRNA (guanine-N2-)-methyltransferase activity"/>
    <property type="evidence" value="ECO:0007669"/>
    <property type="project" value="TreeGrafter"/>
</dbReference>
<comment type="caution">
    <text evidence="5">The sequence shown here is derived from an EMBL/GenBank/DDBJ whole genome shotgun (WGS) entry which is preliminary data.</text>
</comment>